<dbReference type="AlphaFoldDB" id="A0A847TXF5"/>
<dbReference type="Pfam" id="PF07016">
    <property type="entry name" value="CRAM_rpt"/>
    <property type="match status" value="1"/>
</dbReference>
<comment type="caution">
    <text evidence="1">The sequence shown here is derived from an EMBL/GenBank/DDBJ whole genome shotgun (WGS) entry which is preliminary data.</text>
</comment>
<evidence type="ECO:0000313" key="2">
    <source>
        <dbReference type="Proteomes" id="UP000610611"/>
    </source>
</evidence>
<accession>A0A847TXF5</accession>
<reference evidence="1" key="1">
    <citation type="submission" date="2019-12" db="EMBL/GenBank/DDBJ databases">
        <title>The whole-genome sequencing of Haloarcula japonica strain pws8.</title>
        <authorList>
            <person name="Verma D.K."/>
            <person name="Gopal K."/>
            <person name="Prasad E.S."/>
        </authorList>
    </citation>
    <scope>NUCLEOTIDE SEQUENCE</scope>
    <source>
        <strain evidence="1">Pws8</strain>
    </source>
</reference>
<gene>
    <name evidence="1" type="ORF">GOC83_17515</name>
</gene>
<proteinExistence type="predicted"/>
<dbReference type="Proteomes" id="UP000610611">
    <property type="component" value="Unassembled WGS sequence"/>
</dbReference>
<protein>
    <submittedName>
        <fullName evidence="1">Uncharacterized protein</fullName>
    </submittedName>
</protein>
<dbReference type="EMBL" id="WOWB01000003">
    <property type="protein sequence ID" value="NLV07933.1"/>
    <property type="molecule type" value="Genomic_DNA"/>
</dbReference>
<sequence length="17" mass="1801">MCNITGECIGNQSCNLT</sequence>
<name>A0A847TXF5_9EURY</name>
<evidence type="ECO:0000313" key="1">
    <source>
        <dbReference type="EMBL" id="NLV07933.1"/>
    </source>
</evidence>
<organism evidence="1 2">
    <name type="scientific">Haloarcula rubripromontorii</name>
    <dbReference type="NCBI Taxonomy" id="1705562"/>
    <lineage>
        <taxon>Archaea</taxon>
        <taxon>Methanobacteriati</taxon>
        <taxon>Methanobacteriota</taxon>
        <taxon>Stenosarchaea group</taxon>
        <taxon>Halobacteria</taxon>
        <taxon>Halobacteriales</taxon>
        <taxon>Haloarculaceae</taxon>
        <taxon>Haloarcula</taxon>
    </lineage>
</organism>
<dbReference type="InterPro" id="IPR009745">
    <property type="entry name" value="CRAM_rpt"/>
</dbReference>